<evidence type="ECO:0000313" key="2">
    <source>
        <dbReference type="EMBL" id="MBU3221041.1"/>
    </source>
</evidence>
<name>A0ABS6C6B2_9CLOT</name>
<keyword evidence="1" id="KW-0732">Signal</keyword>
<dbReference type="EMBL" id="JAHLDG010000029">
    <property type="protein sequence ID" value="MBU3221041.1"/>
    <property type="molecule type" value="Genomic_DNA"/>
</dbReference>
<keyword evidence="3" id="KW-1185">Reference proteome</keyword>
<reference evidence="2 3" key="1">
    <citation type="submission" date="2021-06" db="EMBL/GenBank/DDBJ databases">
        <title>Clostridia strains as spoilage organisms.</title>
        <authorList>
            <person name="Wambui J."/>
            <person name="Stephan R."/>
            <person name="Stevens M.J.A."/>
        </authorList>
    </citation>
    <scope>NUCLEOTIDE SEQUENCE [LARGE SCALE GENOMIC DNA]</scope>
    <source>
        <strain evidence="2 3">CM013</strain>
    </source>
</reference>
<dbReference type="Proteomes" id="UP000740830">
    <property type="component" value="Unassembled WGS sequence"/>
</dbReference>
<sequence>MKFWKLAACLGAGTLCIVTGGLAAPAVGAAIGSSFMGLSGAAATSAGLAALGGGSLAVGGAGMAGGTALVSAIAGGIGAGAIASESSKACTHKEPRVE</sequence>
<dbReference type="RefSeq" id="WP_216132851.1">
    <property type="nucleotide sequence ID" value="NZ_JAHLDG010000029.1"/>
</dbReference>
<comment type="caution">
    <text evidence="2">The sequence shown here is derived from an EMBL/GenBank/DDBJ whole genome shotgun (WGS) entry which is preliminary data.</text>
</comment>
<organism evidence="2 3">
    <name type="scientific">Clostridium algidicarnis</name>
    <dbReference type="NCBI Taxonomy" id="37659"/>
    <lineage>
        <taxon>Bacteria</taxon>
        <taxon>Bacillati</taxon>
        <taxon>Bacillota</taxon>
        <taxon>Clostridia</taxon>
        <taxon>Eubacteriales</taxon>
        <taxon>Clostridiaceae</taxon>
        <taxon>Clostridium</taxon>
    </lineage>
</organism>
<evidence type="ECO:0000256" key="1">
    <source>
        <dbReference type="SAM" id="SignalP"/>
    </source>
</evidence>
<protein>
    <submittedName>
        <fullName evidence="2">Uncharacterized protein</fullName>
    </submittedName>
</protein>
<feature type="signal peptide" evidence="1">
    <location>
        <begin position="1"/>
        <end position="23"/>
    </location>
</feature>
<evidence type="ECO:0000313" key="3">
    <source>
        <dbReference type="Proteomes" id="UP000740830"/>
    </source>
</evidence>
<accession>A0ABS6C6B2</accession>
<gene>
    <name evidence="2" type="ORF">KPL27_13300</name>
</gene>
<proteinExistence type="predicted"/>
<feature type="chain" id="PRO_5046778916" evidence="1">
    <location>
        <begin position="24"/>
        <end position="98"/>
    </location>
</feature>